<feature type="region of interest" description="Disordered" evidence="1">
    <location>
        <begin position="22"/>
        <end position="80"/>
    </location>
</feature>
<feature type="transmembrane region" description="Helical" evidence="2">
    <location>
        <begin position="95"/>
        <end position="118"/>
    </location>
</feature>
<dbReference type="EMBL" id="PDOE01000010">
    <property type="protein sequence ID" value="RKL65910.1"/>
    <property type="molecule type" value="Genomic_DNA"/>
</dbReference>
<evidence type="ECO:0000313" key="4">
    <source>
        <dbReference type="Proteomes" id="UP000281498"/>
    </source>
</evidence>
<protein>
    <recommendedName>
        <fullName evidence="5">SPOR domain-containing protein</fullName>
    </recommendedName>
</protein>
<dbReference type="Proteomes" id="UP000281498">
    <property type="component" value="Unassembled WGS sequence"/>
</dbReference>
<evidence type="ECO:0000256" key="2">
    <source>
        <dbReference type="SAM" id="Phobius"/>
    </source>
</evidence>
<dbReference type="AlphaFoldDB" id="A0A3A9K4X3"/>
<dbReference type="OrthoDB" id="2964557at2"/>
<sequence length="347" mass="38722">MKKSLVSLNKERHIYYKIENGRNDLPLDKNENPQPVTGISSDDDPNKVIGMESKRKKPIEPFWDDGISEQSPKLPPVKRKKSKGSQFKLNFFKNIVFLSIASAILVGGAFGMMLLSLFTNNSENTTDLGIEQSTPQSQVQGVSSEGENQKFSVPALDVFVAQGGAFTTEEKGKEMQNLLSEKGQPSVLMKEGDTQYLFMGVAAGKETSEALGNYYQKQEMDTYMKSYAIYADQIEVEKPVHQFLADGVQWMKGATQISMNEIAGAQPTENEISQFQQLGAKWITSFKELPSQDEKMNTLLKDWIVNSQAVMDVYSSNETAAPHAWEIQKSVLEGMIDYNAIVNQLES</sequence>
<feature type="compositionally biased region" description="Basic and acidic residues" evidence="1">
    <location>
        <begin position="22"/>
        <end position="31"/>
    </location>
</feature>
<keyword evidence="2" id="KW-0812">Transmembrane</keyword>
<proteinExistence type="predicted"/>
<organism evidence="3 4">
    <name type="scientific">Salipaludibacillus neizhouensis</name>
    <dbReference type="NCBI Taxonomy" id="885475"/>
    <lineage>
        <taxon>Bacteria</taxon>
        <taxon>Bacillati</taxon>
        <taxon>Bacillota</taxon>
        <taxon>Bacilli</taxon>
        <taxon>Bacillales</taxon>
        <taxon>Bacillaceae</taxon>
    </lineage>
</organism>
<gene>
    <name evidence="3" type="ORF">CR203_17710</name>
</gene>
<evidence type="ECO:0008006" key="5">
    <source>
        <dbReference type="Google" id="ProtNLM"/>
    </source>
</evidence>
<keyword evidence="2" id="KW-1133">Transmembrane helix</keyword>
<comment type="caution">
    <text evidence="3">The sequence shown here is derived from an EMBL/GenBank/DDBJ whole genome shotgun (WGS) entry which is preliminary data.</text>
</comment>
<keyword evidence="2" id="KW-0472">Membrane</keyword>
<name>A0A3A9K4X3_9BACI</name>
<evidence type="ECO:0000256" key="1">
    <source>
        <dbReference type="SAM" id="MobiDB-lite"/>
    </source>
</evidence>
<reference evidence="3 4" key="1">
    <citation type="submission" date="2017-10" db="EMBL/GenBank/DDBJ databases">
        <title>Bacillus sp. nov., a halophilic bacterium isolated from a Keqin Lake.</title>
        <authorList>
            <person name="Wang H."/>
        </authorList>
    </citation>
    <scope>NUCLEOTIDE SEQUENCE [LARGE SCALE GENOMIC DNA]</scope>
    <source>
        <strain evidence="3 4">KCTC 13187</strain>
    </source>
</reference>
<evidence type="ECO:0000313" key="3">
    <source>
        <dbReference type="EMBL" id="RKL65910.1"/>
    </source>
</evidence>
<dbReference type="RefSeq" id="WP_110935014.1">
    <property type="nucleotide sequence ID" value="NZ_KZ614146.1"/>
</dbReference>
<accession>A0A3A9K4X3</accession>
<keyword evidence="4" id="KW-1185">Reference proteome</keyword>